<accession>A0A5B7HIP9</accession>
<organism evidence="2 3">
    <name type="scientific">Portunus trituberculatus</name>
    <name type="common">Swimming crab</name>
    <name type="synonym">Neptunus trituberculatus</name>
    <dbReference type="NCBI Taxonomy" id="210409"/>
    <lineage>
        <taxon>Eukaryota</taxon>
        <taxon>Metazoa</taxon>
        <taxon>Ecdysozoa</taxon>
        <taxon>Arthropoda</taxon>
        <taxon>Crustacea</taxon>
        <taxon>Multicrustacea</taxon>
        <taxon>Malacostraca</taxon>
        <taxon>Eumalacostraca</taxon>
        <taxon>Eucarida</taxon>
        <taxon>Decapoda</taxon>
        <taxon>Pleocyemata</taxon>
        <taxon>Brachyura</taxon>
        <taxon>Eubrachyura</taxon>
        <taxon>Portunoidea</taxon>
        <taxon>Portunidae</taxon>
        <taxon>Portuninae</taxon>
        <taxon>Portunus</taxon>
    </lineage>
</organism>
<dbReference type="AlphaFoldDB" id="A0A5B7HIP9"/>
<keyword evidence="3" id="KW-1185">Reference proteome</keyword>
<evidence type="ECO:0000313" key="3">
    <source>
        <dbReference type="Proteomes" id="UP000324222"/>
    </source>
</evidence>
<name>A0A5B7HIP9_PORTR</name>
<reference evidence="2 3" key="1">
    <citation type="submission" date="2019-05" db="EMBL/GenBank/DDBJ databases">
        <title>Another draft genome of Portunus trituberculatus and its Hox gene families provides insights of decapod evolution.</title>
        <authorList>
            <person name="Jeong J.-H."/>
            <person name="Song I."/>
            <person name="Kim S."/>
            <person name="Choi T."/>
            <person name="Kim D."/>
            <person name="Ryu S."/>
            <person name="Kim W."/>
        </authorList>
    </citation>
    <scope>NUCLEOTIDE SEQUENCE [LARGE SCALE GENOMIC DNA]</scope>
    <source>
        <tissue evidence="2">Muscle</tissue>
    </source>
</reference>
<sequence length="54" mass="6049">MLGVSPRRSEIRVGCCTSCSRTWRIAKMVSEGREKPKDADLRERVGQNGLHFGS</sequence>
<proteinExistence type="predicted"/>
<protein>
    <submittedName>
        <fullName evidence="2">Uncharacterized protein</fullName>
    </submittedName>
</protein>
<comment type="caution">
    <text evidence="2">The sequence shown here is derived from an EMBL/GenBank/DDBJ whole genome shotgun (WGS) entry which is preliminary data.</text>
</comment>
<dbReference type="Proteomes" id="UP000324222">
    <property type="component" value="Unassembled WGS sequence"/>
</dbReference>
<feature type="compositionally biased region" description="Basic and acidic residues" evidence="1">
    <location>
        <begin position="33"/>
        <end position="45"/>
    </location>
</feature>
<dbReference type="EMBL" id="VSRR010029700">
    <property type="protein sequence ID" value="MPC69599.1"/>
    <property type="molecule type" value="Genomic_DNA"/>
</dbReference>
<evidence type="ECO:0000256" key="1">
    <source>
        <dbReference type="SAM" id="MobiDB-lite"/>
    </source>
</evidence>
<feature type="region of interest" description="Disordered" evidence="1">
    <location>
        <begin position="33"/>
        <end position="54"/>
    </location>
</feature>
<evidence type="ECO:0000313" key="2">
    <source>
        <dbReference type="EMBL" id="MPC69599.1"/>
    </source>
</evidence>
<gene>
    <name evidence="2" type="ORF">E2C01_063829</name>
</gene>